<dbReference type="PROSITE" id="PS00139">
    <property type="entry name" value="THIOL_PROTEASE_CYS"/>
    <property type="match status" value="1"/>
</dbReference>
<dbReference type="RefSeq" id="XP_001330238.1">
    <property type="nucleotide sequence ID" value="XM_001330203.1"/>
</dbReference>
<dbReference type="SUPFAM" id="SSF54001">
    <property type="entry name" value="Cysteine proteinases"/>
    <property type="match status" value="1"/>
</dbReference>
<dbReference type="InterPro" id="IPR000668">
    <property type="entry name" value="Peptidase_C1A_C"/>
</dbReference>
<feature type="domain" description="Peptidase C1A papain C-terminal" evidence="3">
    <location>
        <begin position="78"/>
        <end position="289"/>
    </location>
</feature>
<organism evidence="5 6">
    <name type="scientific">Trichomonas vaginalis (strain ATCC PRA-98 / G3)</name>
    <dbReference type="NCBI Taxonomy" id="412133"/>
    <lineage>
        <taxon>Eukaryota</taxon>
        <taxon>Metamonada</taxon>
        <taxon>Parabasalia</taxon>
        <taxon>Trichomonadida</taxon>
        <taxon>Trichomonadidae</taxon>
        <taxon>Trichomonas</taxon>
    </lineage>
</organism>
<dbReference type="InterPro" id="IPR039417">
    <property type="entry name" value="Peptidase_C1A_papain-like"/>
</dbReference>
<evidence type="ECO:0000259" key="4">
    <source>
        <dbReference type="SMART" id="SM00848"/>
    </source>
</evidence>
<reference evidence="5" key="2">
    <citation type="journal article" date="2007" name="Science">
        <title>Draft genome sequence of the sexually transmitted pathogen Trichomonas vaginalis.</title>
        <authorList>
            <person name="Carlton J.M."/>
            <person name="Hirt R.P."/>
            <person name="Silva J.C."/>
            <person name="Delcher A.L."/>
            <person name="Schatz M."/>
            <person name="Zhao Q."/>
            <person name="Wortman J.R."/>
            <person name="Bidwell S.L."/>
            <person name="Alsmark U.C.M."/>
            <person name="Besteiro S."/>
            <person name="Sicheritz-Ponten T."/>
            <person name="Noel C.J."/>
            <person name="Dacks J.B."/>
            <person name="Foster P.G."/>
            <person name="Simillion C."/>
            <person name="Van de Peer Y."/>
            <person name="Miranda-Saavedra D."/>
            <person name="Barton G.J."/>
            <person name="Westrop G.D."/>
            <person name="Mueller S."/>
            <person name="Dessi D."/>
            <person name="Fiori P.L."/>
            <person name="Ren Q."/>
            <person name="Paulsen I."/>
            <person name="Zhang H."/>
            <person name="Bastida-Corcuera F.D."/>
            <person name="Simoes-Barbosa A."/>
            <person name="Brown M.T."/>
            <person name="Hayes R.D."/>
            <person name="Mukherjee M."/>
            <person name="Okumura C.Y."/>
            <person name="Schneider R."/>
            <person name="Smith A.J."/>
            <person name="Vanacova S."/>
            <person name="Villalvazo M."/>
            <person name="Haas B.J."/>
            <person name="Pertea M."/>
            <person name="Feldblyum T.V."/>
            <person name="Utterback T.R."/>
            <person name="Shu C.L."/>
            <person name="Osoegawa K."/>
            <person name="de Jong P.J."/>
            <person name="Hrdy I."/>
            <person name="Horvathova L."/>
            <person name="Zubacova Z."/>
            <person name="Dolezal P."/>
            <person name="Malik S.B."/>
            <person name="Logsdon J.M. Jr."/>
            <person name="Henze K."/>
            <person name="Gupta A."/>
            <person name="Wang C.C."/>
            <person name="Dunne R.L."/>
            <person name="Upcroft J.A."/>
            <person name="Upcroft P."/>
            <person name="White O."/>
            <person name="Salzberg S.L."/>
            <person name="Tang P."/>
            <person name="Chiu C.-H."/>
            <person name="Lee Y.-S."/>
            <person name="Embley T.M."/>
            <person name="Coombs G.H."/>
            <person name="Mottram J.C."/>
            <person name="Tachezy J."/>
            <person name="Fraser-Liggett C.M."/>
            <person name="Johnson P.J."/>
        </authorList>
    </citation>
    <scope>NUCLEOTIDE SEQUENCE [LARGE SCALE GENOMIC DNA]</scope>
    <source>
        <strain evidence="5">G3</strain>
    </source>
</reference>
<dbReference type="InterPro" id="IPR013128">
    <property type="entry name" value="Peptidase_C1A"/>
</dbReference>
<dbReference type="Gene3D" id="3.90.70.10">
    <property type="entry name" value="Cysteine proteinases"/>
    <property type="match status" value="1"/>
</dbReference>
<name>A2F139_TRIV3</name>
<keyword evidence="2" id="KW-1015">Disulfide bond</keyword>
<dbReference type="PANTHER" id="PTHR12411">
    <property type="entry name" value="CYSTEINE PROTEASE FAMILY C1-RELATED"/>
    <property type="match status" value="1"/>
</dbReference>
<dbReference type="VEuPathDB" id="TrichDB:TVAGG3_0814850"/>
<reference evidence="5" key="1">
    <citation type="submission" date="2006-10" db="EMBL/GenBank/DDBJ databases">
        <authorList>
            <person name="Amadeo P."/>
            <person name="Zhao Q."/>
            <person name="Wortman J."/>
            <person name="Fraser-Liggett C."/>
            <person name="Carlton J."/>
        </authorList>
    </citation>
    <scope>NUCLEOTIDE SEQUENCE</scope>
    <source>
        <strain evidence="5">G3</strain>
    </source>
</reference>
<dbReference type="InterPro" id="IPR025660">
    <property type="entry name" value="Pept_his_AS"/>
</dbReference>
<dbReference type="OrthoDB" id="10253408at2759"/>
<dbReference type="SMART" id="SM00848">
    <property type="entry name" value="Inhibitor_I29"/>
    <property type="match status" value="1"/>
</dbReference>
<accession>A2F139</accession>
<dbReference type="PROSITE" id="PS00640">
    <property type="entry name" value="THIOL_PROTEASE_ASN"/>
    <property type="match status" value="1"/>
</dbReference>
<protein>
    <submittedName>
        <fullName evidence="5">Clan CA, family C1, cathepsin L-like cysteine peptidase</fullName>
    </submittedName>
</protein>
<dbReference type="Pfam" id="PF08246">
    <property type="entry name" value="Inhibitor_I29"/>
    <property type="match status" value="1"/>
</dbReference>
<dbReference type="InParanoid" id="A2F139"/>
<feature type="domain" description="Cathepsin propeptide inhibitor" evidence="4">
    <location>
        <begin position="1"/>
        <end position="52"/>
    </location>
</feature>
<evidence type="ECO:0000256" key="2">
    <source>
        <dbReference type="ARBA" id="ARBA00023157"/>
    </source>
</evidence>
<dbReference type="Pfam" id="PF00112">
    <property type="entry name" value="Peptidase_C1"/>
    <property type="match status" value="1"/>
</dbReference>
<dbReference type="GO" id="GO:0051603">
    <property type="term" value="P:proteolysis involved in protein catabolic process"/>
    <property type="evidence" value="ECO:0000318"/>
    <property type="project" value="GO_Central"/>
</dbReference>
<dbReference type="InterPro" id="IPR025661">
    <property type="entry name" value="Pept_asp_AS"/>
</dbReference>
<dbReference type="GO" id="GO:0005615">
    <property type="term" value="C:extracellular space"/>
    <property type="evidence" value="ECO:0000318"/>
    <property type="project" value="GO_Central"/>
</dbReference>
<dbReference type="InterPro" id="IPR013201">
    <property type="entry name" value="Prot_inhib_I29"/>
</dbReference>
<dbReference type="InterPro" id="IPR000169">
    <property type="entry name" value="Pept_cys_AS"/>
</dbReference>
<sequence length="291" mass="32065">MKETNNLFVGDEYKFRFGIWMANKNFVETHNKANANYKLSLNSLSHLTPTEYQSLLGTKIDKNLVSQGKKVRPQIKDSPGILDYREMGVVNPIRDQKQCGSCWAFGTVAACESNYALLYSNLPQLSEQNIIDCATTCYGCGGGIIQAAMSFIINKQGGAIMKLSDYPYQGVDGACKFDAKTAMPVTSNFVSVPSGSERDLANYVYQYGVAVVVLDCSRISFQLYSSGIYSDPCCSSQNLDHAMNVVGYSDSYWIIRNSWGTSWGESGYMRLAKDKNNMCGVATMASIPLPI</sequence>
<dbReference type="STRING" id="5722.A2F139"/>
<keyword evidence="6" id="KW-1185">Reference proteome</keyword>
<dbReference type="EMBL" id="DS113569">
    <property type="protein sequence ID" value="EAY01390.1"/>
    <property type="molecule type" value="Genomic_DNA"/>
</dbReference>
<dbReference type="FunFam" id="3.90.70.10:FF:000039">
    <property type="entry name" value="Cysteine proteinase 2, putative"/>
    <property type="match status" value="1"/>
</dbReference>
<evidence type="ECO:0000256" key="1">
    <source>
        <dbReference type="ARBA" id="ARBA00008455"/>
    </source>
</evidence>
<dbReference type="OMA" id="CISSWAF"/>
<dbReference type="PRINTS" id="PR00705">
    <property type="entry name" value="PAPAIN"/>
</dbReference>
<evidence type="ECO:0000259" key="3">
    <source>
        <dbReference type="SMART" id="SM00645"/>
    </source>
</evidence>
<dbReference type="SMART" id="SM00645">
    <property type="entry name" value="Pept_C1"/>
    <property type="match status" value="1"/>
</dbReference>
<dbReference type="InterPro" id="IPR038765">
    <property type="entry name" value="Papain-like_cys_pep_sf"/>
</dbReference>
<dbReference type="MEROPS" id="C01.082"/>
<dbReference type="eggNOG" id="KOG1543">
    <property type="taxonomic scope" value="Eukaryota"/>
</dbReference>
<proteinExistence type="inferred from homology"/>
<gene>
    <name evidence="5" type="ORF">TVAG_325040</name>
</gene>
<evidence type="ECO:0000313" key="5">
    <source>
        <dbReference type="EMBL" id="EAY01390.1"/>
    </source>
</evidence>
<dbReference type="AlphaFoldDB" id="A2F139"/>
<evidence type="ECO:0000313" key="6">
    <source>
        <dbReference type="Proteomes" id="UP000001542"/>
    </source>
</evidence>
<dbReference type="VEuPathDB" id="TrichDB:TVAG_325040"/>
<dbReference type="KEGG" id="tva:4759216"/>
<dbReference type="PROSITE" id="PS00639">
    <property type="entry name" value="THIOL_PROTEASE_HIS"/>
    <property type="match status" value="1"/>
</dbReference>
<dbReference type="CDD" id="cd02248">
    <property type="entry name" value="Peptidase_C1A"/>
    <property type="match status" value="1"/>
</dbReference>
<dbReference type="GO" id="GO:0005764">
    <property type="term" value="C:lysosome"/>
    <property type="evidence" value="ECO:0000318"/>
    <property type="project" value="GO_Central"/>
</dbReference>
<dbReference type="SMR" id="A2F139"/>
<dbReference type="GO" id="GO:0004197">
    <property type="term" value="F:cysteine-type endopeptidase activity"/>
    <property type="evidence" value="ECO:0000318"/>
    <property type="project" value="GO_Central"/>
</dbReference>
<comment type="similarity">
    <text evidence="1">Belongs to the peptidase C1 family.</text>
</comment>
<dbReference type="Proteomes" id="UP000001542">
    <property type="component" value="Unassembled WGS sequence"/>
</dbReference>